<feature type="compositionally biased region" description="Basic and acidic residues" evidence="1">
    <location>
        <begin position="17"/>
        <end position="40"/>
    </location>
</feature>
<feature type="region of interest" description="Disordered" evidence="1">
    <location>
        <begin position="1"/>
        <end position="50"/>
    </location>
</feature>
<evidence type="ECO:0000313" key="3">
    <source>
        <dbReference type="Proteomes" id="UP001500831"/>
    </source>
</evidence>
<protein>
    <recommendedName>
        <fullName evidence="4">Pr1-like protein</fullName>
    </recommendedName>
</protein>
<reference evidence="2 3" key="1">
    <citation type="journal article" date="2019" name="Int. J. Syst. Evol. Microbiol.">
        <title>The Global Catalogue of Microorganisms (GCM) 10K type strain sequencing project: providing services to taxonomists for standard genome sequencing and annotation.</title>
        <authorList>
            <consortium name="The Broad Institute Genomics Platform"/>
            <consortium name="The Broad Institute Genome Sequencing Center for Infectious Disease"/>
            <person name="Wu L."/>
            <person name="Ma J."/>
        </authorList>
    </citation>
    <scope>NUCLEOTIDE SEQUENCE [LARGE SCALE GENOMIC DNA]</scope>
    <source>
        <strain evidence="2 3">JCM 6242</strain>
    </source>
</reference>
<sequence>MGAGRRGARDGTPPDGGAERNREEGRGGEGWKRDEGEKSEGAPAGRGRWGCLLGKAEGELETVQRVGAGAGAFVGEGGDDIGDE</sequence>
<evidence type="ECO:0008006" key="4">
    <source>
        <dbReference type="Google" id="ProtNLM"/>
    </source>
</evidence>
<dbReference type="Proteomes" id="UP001500831">
    <property type="component" value="Unassembled WGS sequence"/>
</dbReference>
<dbReference type="EMBL" id="BAAAVI010000087">
    <property type="protein sequence ID" value="GAA2906799.1"/>
    <property type="molecule type" value="Genomic_DNA"/>
</dbReference>
<keyword evidence="3" id="KW-1185">Reference proteome</keyword>
<accession>A0ABN3W9U0</accession>
<name>A0ABN3W9U0_9ACTN</name>
<proteinExistence type="predicted"/>
<evidence type="ECO:0000313" key="2">
    <source>
        <dbReference type="EMBL" id="GAA2906799.1"/>
    </source>
</evidence>
<evidence type="ECO:0000256" key="1">
    <source>
        <dbReference type="SAM" id="MobiDB-lite"/>
    </source>
</evidence>
<organism evidence="2 3">
    <name type="scientific">Streptosporangium fragile</name>
    <dbReference type="NCBI Taxonomy" id="46186"/>
    <lineage>
        <taxon>Bacteria</taxon>
        <taxon>Bacillati</taxon>
        <taxon>Actinomycetota</taxon>
        <taxon>Actinomycetes</taxon>
        <taxon>Streptosporangiales</taxon>
        <taxon>Streptosporangiaceae</taxon>
        <taxon>Streptosporangium</taxon>
    </lineage>
</organism>
<comment type="caution">
    <text evidence="2">The sequence shown here is derived from an EMBL/GenBank/DDBJ whole genome shotgun (WGS) entry which is preliminary data.</text>
</comment>
<gene>
    <name evidence="2" type="ORF">GCM10010517_73040</name>
</gene>